<evidence type="ECO:0000313" key="3">
    <source>
        <dbReference type="Proteomes" id="UP000004471"/>
    </source>
</evidence>
<proteinExistence type="predicted"/>
<feature type="non-terminal residue" evidence="2">
    <location>
        <position position="57"/>
    </location>
</feature>
<feature type="chain" id="PRO_5003298206" evidence="1">
    <location>
        <begin position="26"/>
        <end position="57"/>
    </location>
</feature>
<reference evidence="2 3" key="1">
    <citation type="journal article" date="2011" name="PLoS Pathog.">
        <title>Dynamic evolution of pathogenicity revealed by sequencing and comparative genomics of 19 Pseudomonas syringae isolates.</title>
        <authorList>
            <person name="Baltrus D.A."/>
            <person name="Nishimura M.T."/>
            <person name="Romanchuk A."/>
            <person name="Chang J.H."/>
            <person name="Mukhtar M.S."/>
            <person name="Cherkis K."/>
            <person name="Roach J."/>
            <person name="Grant S.R."/>
            <person name="Jones C.D."/>
            <person name="Dangl J.L."/>
        </authorList>
    </citation>
    <scope>NUCLEOTIDE SEQUENCE [LARGE SCALE GENOMIC DNA]</scope>
    <source>
        <strain evidence="3">M301072PT</strain>
    </source>
</reference>
<sequence length="57" mass="5990">MNSPSFPMRLTLLAFCCSIGSPAWAAAEAATRQDGPVVLCETDISADKADPHALPPF</sequence>
<keyword evidence="2" id="KW-0675">Receptor</keyword>
<dbReference type="HOGENOM" id="CLU_3001283_0_0_6"/>
<name>F3FHI8_PSESX</name>
<accession>F3FHI8</accession>
<dbReference type="Proteomes" id="UP000004471">
    <property type="component" value="Unassembled WGS sequence"/>
</dbReference>
<dbReference type="AlphaFoldDB" id="F3FHI8"/>
<gene>
    <name evidence="2" type="ORF">PSYJA_12110</name>
</gene>
<protein>
    <submittedName>
        <fullName evidence="2">TonB-dependent siderophore receptor</fullName>
    </submittedName>
</protein>
<dbReference type="EMBL" id="AEAH01000565">
    <property type="protein sequence ID" value="EGH29674.1"/>
    <property type="molecule type" value="Genomic_DNA"/>
</dbReference>
<keyword evidence="1" id="KW-0732">Signal</keyword>
<evidence type="ECO:0000313" key="2">
    <source>
        <dbReference type="EMBL" id="EGH29674.1"/>
    </source>
</evidence>
<comment type="caution">
    <text evidence="2">The sequence shown here is derived from an EMBL/GenBank/DDBJ whole genome shotgun (WGS) entry which is preliminary data.</text>
</comment>
<evidence type="ECO:0000256" key="1">
    <source>
        <dbReference type="SAM" id="SignalP"/>
    </source>
</evidence>
<feature type="signal peptide" evidence="1">
    <location>
        <begin position="1"/>
        <end position="25"/>
    </location>
</feature>
<organism evidence="2 3">
    <name type="scientific">Pseudomonas syringae pv. japonica str. M301072</name>
    <dbReference type="NCBI Taxonomy" id="629262"/>
    <lineage>
        <taxon>Bacteria</taxon>
        <taxon>Pseudomonadati</taxon>
        <taxon>Pseudomonadota</taxon>
        <taxon>Gammaproteobacteria</taxon>
        <taxon>Pseudomonadales</taxon>
        <taxon>Pseudomonadaceae</taxon>
        <taxon>Pseudomonas</taxon>
        <taxon>Pseudomonas syringae</taxon>
    </lineage>
</organism>